<dbReference type="InterPro" id="IPR050863">
    <property type="entry name" value="CenT-Element_Derived"/>
</dbReference>
<comment type="caution">
    <text evidence="4">The sequence shown here is derived from an EMBL/GenBank/DDBJ whole genome shotgun (WGS) entry which is preliminary data.</text>
</comment>
<dbReference type="AlphaFoldDB" id="A0A8H5LKE7"/>
<sequence>MVKHAQSNRVKQWKKLESQDSKLKAAAAYYTKLKTLKQRTSYAGVAPKYGVSKSTLQQLVTGSEDMLIALVSESAEHGLPMIAHEIKAYTNSLLKARQGDNFKPVRKKWITGKPLAMQQAQCLNPTAIKSWFSLLKEQVVDAGIHPSDIYGMDESGFLTAYSGMERVYGPQGTKTQHKQGGGDRENITAIVTICADGSTIRPLIIHKGKLINLKWTNNNIANAYFTVSERGWTDGDIGLKWLFLILDGHNSHYTLQFLEYAQEHNITILGYPPHCTHALQGLDVVCFAKMKDVFKKVVANFEAEHGHDVTKADFTGLFSQAFNKSFNCDTVQAAFKATGVYPYDPNVITEEKMKPSLPSFSKGSFPLPQPSPVKAILKAFEEHPMIDYDANEMSIDPILTYSASLSGRMGLVCQSLQYTLSGSFLVLDTPHTSATPVLPPSLESTPSLPPVDWSLVKEPPQTGWVTQEAYKTEVQDLRTRLSLAKTHIEAHQACLEAQNAQLVFQELHLQHINKVLFRKETKGSEDSGVHVDGGGAILIDEKIIEKVQEREALKKAKAEEKERRKDNRERRKEAQIQQAEQWQCMQDKYQVILVGWEVETQKLASEGVPKCSWPPKPKKPHKPTLSIFLMTDNGADDDKNEMDEDNKEVASV</sequence>
<evidence type="ECO:0000313" key="4">
    <source>
        <dbReference type="EMBL" id="KAF5360338.1"/>
    </source>
</evidence>
<dbReference type="EMBL" id="JAACJO010000003">
    <property type="protein sequence ID" value="KAF5360338.1"/>
    <property type="molecule type" value="Genomic_DNA"/>
</dbReference>
<keyword evidence="5" id="KW-1185">Reference proteome</keyword>
<dbReference type="GO" id="GO:0005634">
    <property type="term" value="C:nucleus"/>
    <property type="evidence" value="ECO:0007669"/>
    <property type="project" value="TreeGrafter"/>
</dbReference>
<keyword evidence="1" id="KW-0175">Coiled coil</keyword>
<dbReference type="OrthoDB" id="2917041at2759"/>
<feature type="compositionally biased region" description="Acidic residues" evidence="2">
    <location>
        <begin position="634"/>
        <end position="646"/>
    </location>
</feature>
<dbReference type="PANTHER" id="PTHR19303">
    <property type="entry name" value="TRANSPOSON"/>
    <property type="match status" value="1"/>
</dbReference>
<protein>
    <recommendedName>
        <fullName evidence="3">DDE-1 domain-containing protein</fullName>
    </recommendedName>
</protein>
<reference evidence="4 5" key="1">
    <citation type="journal article" date="2020" name="ISME J.">
        <title>Uncovering the hidden diversity of litter-decomposition mechanisms in mushroom-forming fungi.</title>
        <authorList>
            <person name="Floudas D."/>
            <person name="Bentzer J."/>
            <person name="Ahren D."/>
            <person name="Johansson T."/>
            <person name="Persson P."/>
            <person name="Tunlid A."/>
        </authorList>
    </citation>
    <scope>NUCLEOTIDE SEQUENCE [LARGE SCALE GENOMIC DNA]</scope>
    <source>
        <strain evidence="4 5">CBS 146.42</strain>
    </source>
</reference>
<evidence type="ECO:0000259" key="3">
    <source>
        <dbReference type="Pfam" id="PF03184"/>
    </source>
</evidence>
<feature type="domain" description="DDE-1" evidence="3">
    <location>
        <begin position="187"/>
        <end position="308"/>
    </location>
</feature>
<name>A0A8H5LKE7_9AGAR</name>
<dbReference type="Pfam" id="PF03184">
    <property type="entry name" value="DDE_1"/>
    <property type="match status" value="1"/>
</dbReference>
<dbReference type="PANTHER" id="PTHR19303:SF74">
    <property type="entry name" value="POGO TRANSPOSABLE ELEMENT WITH KRAB DOMAIN"/>
    <property type="match status" value="1"/>
</dbReference>
<feature type="region of interest" description="Disordered" evidence="2">
    <location>
        <begin position="630"/>
        <end position="652"/>
    </location>
</feature>
<organism evidence="4 5">
    <name type="scientific">Leucocoprinus leucothites</name>
    <dbReference type="NCBI Taxonomy" id="201217"/>
    <lineage>
        <taxon>Eukaryota</taxon>
        <taxon>Fungi</taxon>
        <taxon>Dikarya</taxon>
        <taxon>Basidiomycota</taxon>
        <taxon>Agaricomycotina</taxon>
        <taxon>Agaricomycetes</taxon>
        <taxon>Agaricomycetidae</taxon>
        <taxon>Agaricales</taxon>
        <taxon>Agaricineae</taxon>
        <taxon>Agaricaceae</taxon>
        <taxon>Leucocoprinus</taxon>
    </lineage>
</organism>
<proteinExistence type="predicted"/>
<evidence type="ECO:0000256" key="2">
    <source>
        <dbReference type="SAM" id="MobiDB-lite"/>
    </source>
</evidence>
<evidence type="ECO:0000256" key="1">
    <source>
        <dbReference type="SAM" id="Coils"/>
    </source>
</evidence>
<dbReference type="Proteomes" id="UP000559027">
    <property type="component" value="Unassembled WGS sequence"/>
</dbReference>
<evidence type="ECO:0000313" key="5">
    <source>
        <dbReference type="Proteomes" id="UP000559027"/>
    </source>
</evidence>
<accession>A0A8H5LKE7</accession>
<dbReference type="GO" id="GO:0003677">
    <property type="term" value="F:DNA binding"/>
    <property type="evidence" value="ECO:0007669"/>
    <property type="project" value="TreeGrafter"/>
</dbReference>
<feature type="coiled-coil region" evidence="1">
    <location>
        <begin position="539"/>
        <end position="578"/>
    </location>
</feature>
<gene>
    <name evidence="4" type="ORF">D9756_005089</name>
</gene>
<dbReference type="InterPro" id="IPR004875">
    <property type="entry name" value="DDE_SF_endonuclease_dom"/>
</dbReference>